<name>A0ABY0FS33_9PLEO</name>
<organism evidence="2 3">
    <name type="scientific">Alternaria tenuissima</name>
    <dbReference type="NCBI Taxonomy" id="119927"/>
    <lineage>
        <taxon>Eukaryota</taxon>
        <taxon>Fungi</taxon>
        <taxon>Dikarya</taxon>
        <taxon>Ascomycota</taxon>
        <taxon>Pezizomycotina</taxon>
        <taxon>Dothideomycetes</taxon>
        <taxon>Pleosporomycetidae</taxon>
        <taxon>Pleosporales</taxon>
        <taxon>Pleosporineae</taxon>
        <taxon>Pleosporaceae</taxon>
        <taxon>Alternaria</taxon>
        <taxon>Alternaria sect. Alternaria</taxon>
        <taxon>Alternaria alternata complex</taxon>
    </lineage>
</organism>
<dbReference type="InterPro" id="IPR053185">
    <property type="entry name" value="SET_domain_protein"/>
</dbReference>
<reference evidence="3" key="1">
    <citation type="journal article" date="2019" name="bioRxiv">
        <title>Genomics, evolutionary history and diagnostics of the Alternaria alternata species group including apple and Asian pear pathotypes.</title>
        <authorList>
            <person name="Armitage A.D."/>
            <person name="Cockerton H.M."/>
            <person name="Sreenivasaprasad S."/>
            <person name="Woodhall J.W."/>
            <person name="Lane C.R."/>
            <person name="Harrison R.J."/>
            <person name="Clarkson J.P."/>
        </authorList>
    </citation>
    <scope>NUCLEOTIDE SEQUENCE [LARGE SCALE GENOMIC DNA]</scope>
    <source>
        <strain evidence="3">FERA 635</strain>
    </source>
</reference>
<dbReference type="InterPro" id="IPR046341">
    <property type="entry name" value="SET_dom_sf"/>
</dbReference>
<feature type="domain" description="SET" evidence="1">
    <location>
        <begin position="153"/>
        <end position="293"/>
    </location>
</feature>
<evidence type="ECO:0000259" key="1">
    <source>
        <dbReference type="PROSITE" id="PS50280"/>
    </source>
</evidence>
<keyword evidence="3" id="KW-1185">Reference proteome</keyword>
<dbReference type="Proteomes" id="UP000293195">
    <property type="component" value="Unassembled WGS sequence"/>
</dbReference>
<sequence>MGIDAGFDFVPRLSKSTEDKSLWRFFIDRVKKVYEDDENAEVKANYIEFNVGEHPMLPFDGNKFLRFSSKISGKTGEQADEYIRGVTAIAISIFGSRVERWSEMYDKYGFYGWEEVHKSQRSYYQDEILVSANIPSTAQSALISESASEGLAPSSYMIRSIQDKGKGLVARVSIASGTRILIEKPLFTASSPVGSLDSVILAKVKALSKEQQRQFLSLYNNYPGKNPFSGIFKTNALPCGPDSPIGAVYPNICFINHTCIPNSHNNWNSKTELETIHAIREIKAGEEITISYAAGEPARQRLMKHKDAFGFDCKCELCSRPEIEVQESDTRRVEIKQLDEAIGDPGRTMNAPHRAIADCQEMLELILQEYDGSSPPLEARLYYDAFQISIIHSDQARASAFARRAFEARLIGEGEDSPEAVKMKSLIRNPKHHQSFGVSKRWRTMNTGVPKGLEEKEFEEWLWKRGEH</sequence>
<dbReference type="InterPro" id="IPR001214">
    <property type="entry name" value="SET_dom"/>
</dbReference>
<evidence type="ECO:0000313" key="2">
    <source>
        <dbReference type="EMBL" id="RYN85843.1"/>
    </source>
</evidence>
<dbReference type="CDD" id="cd20071">
    <property type="entry name" value="SET_SMYD"/>
    <property type="match status" value="1"/>
</dbReference>
<dbReference type="PROSITE" id="PS50280">
    <property type="entry name" value="SET"/>
    <property type="match status" value="1"/>
</dbReference>
<proteinExistence type="predicted"/>
<dbReference type="PANTHER" id="PTHR47332">
    <property type="entry name" value="SET DOMAIN-CONTAINING PROTEIN 5"/>
    <property type="match status" value="1"/>
</dbReference>
<gene>
    <name evidence="2" type="ORF">AA0119_g13067</name>
</gene>
<dbReference type="EMBL" id="PDXF01000162">
    <property type="protein sequence ID" value="RYN85843.1"/>
    <property type="molecule type" value="Genomic_DNA"/>
</dbReference>
<dbReference type="SUPFAM" id="SSF82199">
    <property type="entry name" value="SET domain"/>
    <property type="match status" value="1"/>
</dbReference>
<dbReference type="PANTHER" id="PTHR47332:SF4">
    <property type="entry name" value="SET DOMAIN-CONTAINING PROTEIN 5"/>
    <property type="match status" value="1"/>
</dbReference>
<comment type="caution">
    <text evidence="2">The sequence shown here is derived from an EMBL/GenBank/DDBJ whole genome shotgun (WGS) entry which is preliminary data.</text>
</comment>
<protein>
    <recommendedName>
        <fullName evidence="1">SET domain-containing protein</fullName>
    </recommendedName>
</protein>
<dbReference type="Gene3D" id="2.170.270.10">
    <property type="entry name" value="SET domain"/>
    <property type="match status" value="1"/>
</dbReference>
<dbReference type="Pfam" id="PF00856">
    <property type="entry name" value="SET"/>
    <property type="match status" value="1"/>
</dbReference>
<evidence type="ECO:0000313" key="3">
    <source>
        <dbReference type="Proteomes" id="UP000293195"/>
    </source>
</evidence>
<dbReference type="SMART" id="SM00317">
    <property type="entry name" value="SET"/>
    <property type="match status" value="1"/>
</dbReference>
<accession>A0ABY0FS33</accession>